<dbReference type="InterPro" id="IPR027417">
    <property type="entry name" value="P-loop_NTPase"/>
</dbReference>
<dbReference type="RefSeq" id="WP_358348478.1">
    <property type="nucleotide sequence ID" value="NZ_JBEZFP010000005.1"/>
</dbReference>
<organism evidence="2 3">
    <name type="scientific">Streptodolium elevatio</name>
    <dbReference type="NCBI Taxonomy" id="3157996"/>
    <lineage>
        <taxon>Bacteria</taxon>
        <taxon>Bacillati</taxon>
        <taxon>Actinomycetota</taxon>
        <taxon>Actinomycetes</taxon>
        <taxon>Kitasatosporales</taxon>
        <taxon>Streptomycetaceae</taxon>
        <taxon>Streptodolium</taxon>
    </lineage>
</organism>
<feature type="domain" description="AAA+ ATPase" evidence="1">
    <location>
        <begin position="13"/>
        <end position="141"/>
    </location>
</feature>
<dbReference type="SMART" id="SM00382">
    <property type="entry name" value="AAA"/>
    <property type="match status" value="1"/>
</dbReference>
<evidence type="ECO:0000313" key="2">
    <source>
        <dbReference type="EMBL" id="MEU8132521.1"/>
    </source>
</evidence>
<dbReference type="InterPro" id="IPR003593">
    <property type="entry name" value="AAA+_ATPase"/>
</dbReference>
<dbReference type="SUPFAM" id="SSF52540">
    <property type="entry name" value="P-loop containing nucleoside triphosphate hydrolases"/>
    <property type="match status" value="1"/>
</dbReference>
<reference evidence="2 3" key="1">
    <citation type="submission" date="2024-06" db="EMBL/GenBank/DDBJ databases">
        <title>The Natural Products Discovery Center: Release of the First 8490 Sequenced Strains for Exploring Actinobacteria Biosynthetic Diversity.</title>
        <authorList>
            <person name="Kalkreuter E."/>
            <person name="Kautsar S.A."/>
            <person name="Yang D."/>
            <person name="Bader C.D."/>
            <person name="Teijaro C.N."/>
            <person name="Fluegel L."/>
            <person name="Davis C.M."/>
            <person name="Simpson J.R."/>
            <person name="Lauterbach L."/>
            <person name="Steele A.D."/>
            <person name="Gui C."/>
            <person name="Meng S."/>
            <person name="Li G."/>
            <person name="Viehrig K."/>
            <person name="Ye F."/>
            <person name="Su P."/>
            <person name="Kiefer A.F."/>
            <person name="Nichols A."/>
            <person name="Cepeda A.J."/>
            <person name="Yan W."/>
            <person name="Fan B."/>
            <person name="Jiang Y."/>
            <person name="Adhikari A."/>
            <person name="Zheng C.-J."/>
            <person name="Schuster L."/>
            <person name="Cowan T.M."/>
            <person name="Smanski M.J."/>
            <person name="Chevrette M.G."/>
            <person name="De Carvalho L.P.S."/>
            <person name="Shen B."/>
        </authorList>
    </citation>
    <scope>NUCLEOTIDE SEQUENCE [LARGE SCALE GENOMIC DNA]</scope>
    <source>
        <strain evidence="2 3">NPDC048946</strain>
    </source>
</reference>
<comment type="caution">
    <text evidence="2">The sequence shown here is derived from an EMBL/GenBank/DDBJ whole genome shotgun (WGS) entry which is preliminary data.</text>
</comment>
<evidence type="ECO:0000313" key="3">
    <source>
        <dbReference type="Proteomes" id="UP001551482"/>
    </source>
</evidence>
<dbReference type="Pfam" id="PF13238">
    <property type="entry name" value="AAA_18"/>
    <property type="match status" value="1"/>
</dbReference>
<dbReference type="EMBL" id="JBEZFP010000005">
    <property type="protein sequence ID" value="MEU8132521.1"/>
    <property type="molecule type" value="Genomic_DNA"/>
</dbReference>
<proteinExistence type="predicted"/>
<keyword evidence="3" id="KW-1185">Reference proteome</keyword>
<accession>A0ABV3D9X2</accession>
<name>A0ABV3D9X2_9ACTN</name>
<gene>
    <name evidence="2" type="ORF">AB0C36_03345</name>
</gene>
<dbReference type="Proteomes" id="UP001551482">
    <property type="component" value="Unassembled WGS sequence"/>
</dbReference>
<dbReference type="Gene3D" id="3.40.50.300">
    <property type="entry name" value="P-loop containing nucleotide triphosphate hydrolases"/>
    <property type="match status" value="1"/>
</dbReference>
<protein>
    <submittedName>
        <fullName evidence="2">AAA family ATPase</fullName>
    </submittedName>
</protein>
<evidence type="ECO:0000259" key="1">
    <source>
        <dbReference type="SMART" id="SM00382"/>
    </source>
</evidence>
<sequence length="192" mass="20500">MTFAGARDTGAHHGQVIVLTGPPGAGKSTVARLLADAYEPSVHLHTDDFWHYIRRGAIAAYRPEAHRQNEVVVGVLARAAFGYAQGGYTVVVDGIVGPWFLGSYHEARDGTGIPMQYVVLRPDQDTTVRRATARTGEGALTAPEPVRSLHRQFSGLAELEAHVVDSTGWTAEETATRVLAGLRAGAYALPGT</sequence>